<comment type="caution">
    <text evidence="1">The sequence shown here is derived from an EMBL/GenBank/DDBJ whole genome shotgun (WGS) entry which is preliminary data.</text>
</comment>
<dbReference type="Proteomes" id="UP000886520">
    <property type="component" value="Chromosome 17"/>
</dbReference>
<keyword evidence="2" id="KW-1185">Reference proteome</keyword>
<dbReference type="EMBL" id="JABFUD020000017">
    <property type="protein sequence ID" value="KAI5066827.1"/>
    <property type="molecule type" value="Genomic_DNA"/>
</dbReference>
<name>A0A9D4UFM6_ADICA</name>
<sequence>MAFRVTARGGFGLAACCGGGADVQWKGQFAASSAAHEGAILGHSRGASCASIDSADIASLAS</sequence>
<accession>A0A9D4UFM6</accession>
<evidence type="ECO:0000313" key="2">
    <source>
        <dbReference type="Proteomes" id="UP000886520"/>
    </source>
</evidence>
<organism evidence="1 2">
    <name type="scientific">Adiantum capillus-veneris</name>
    <name type="common">Maidenhair fern</name>
    <dbReference type="NCBI Taxonomy" id="13818"/>
    <lineage>
        <taxon>Eukaryota</taxon>
        <taxon>Viridiplantae</taxon>
        <taxon>Streptophyta</taxon>
        <taxon>Embryophyta</taxon>
        <taxon>Tracheophyta</taxon>
        <taxon>Polypodiopsida</taxon>
        <taxon>Polypodiidae</taxon>
        <taxon>Polypodiales</taxon>
        <taxon>Pteridineae</taxon>
        <taxon>Pteridaceae</taxon>
        <taxon>Vittarioideae</taxon>
        <taxon>Adiantum</taxon>
    </lineage>
</organism>
<reference evidence="1" key="1">
    <citation type="submission" date="2021-01" db="EMBL/GenBank/DDBJ databases">
        <title>Adiantum capillus-veneris genome.</title>
        <authorList>
            <person name="Fang Y."/>
            <person name="Liao Q."/>
        </authorList>
    </citation>
    <scope>NUCLEOTIDE SEQUENCE</scope>
    <source>
        <strain evidence="1">H3</strain>
        <tissue evidence="1">Leaf</tissue>
    </source>
</reference>
<gene>
    <name evidence="1" type="ORF">GOP47_0017355</name>
</gene>
<proteinExistence type="predicted"/>
<protein>
    <submittedName>
        <fullName evidence="1">Uncharacterized protein</fullName>
    </submittedName>
</protein>
<evidence type="ECO:0000313" key="1">
    <source>
        <dbReference type="EMBL" id="KAI5066827.1"/>
    </source>
</evidence>
<dbReference type="AlphaFoldDB" id="A0A9D4UFM6"/>